<gene>
    <name evidence="1" type="ORF">BSZ37_16240</name>
</gene>
<dbReference type="AlphaFoldDB" id="A0A271J3M5"/>
<comment type="caution">
    <text evidence="1">The sequence shown here is derived from an EMBL/GenBank/DDBJ whole genome shotgun (WGS) entry which is preliminary data.</text>
</comment>
<protein>
    <recommendedName>
        <fullName evidence="3">Bacteriocin-protection protein</fullName>
    </recommendedName>
</protein>
<accession>A0A271J3M5</accession>
<name>A0A271J3M5_9BACT</name>
<evidence type="ECO:0000313" key="2">
    <source>
        <dbReference type="Proteomes" id="UP000216339"/>
    </source>
</evidence>
<keyword evidence="2" id="KW-1185">Reference proteome</keyword>
<evidence type="ECO:0000313" key="1">
    <source>
        <dbReference type="EMBL" id="PAP77878.1"/>
    </source>
</evidence>
<dbReference type="Pfam" id="PF13376">
    <property type="entry name" value="OmdA"/>
    <property type="match status" value="1"/>
</dbReference>
<sequence>MPEPPPNHVHPESRAEWRAWLEAHHDRDEGVWLVLYKKATGKPTLTVDEYVSEAIAFGWIDSTPKKVDAERSAVWVAPRKPGSNWSRLSKQRAERMEAAGLMTEAGRAAIDRAQADGTWTILDDVEDLVVPDDLGAALDANPPARAEWDAFPPSARRGILEWIVNAKRDATRAKRIEETARLARVGKRANQWPREG</sequence>
<dbReference type="Proteomes" id="UP000216339">
    <property type="component" value="Unassembled WGS sequence"/>
</dbReference>
<evidence type="ECO:0008006" key="3">
    <source>
        <dbReference type="Google" id="ProtNLM"/>
    </source>
</evidence>
<organism evidence="1 2">
    <name type="scientific">Rubrivirga marina</name>
    <dbReference type="NCBI Taxonomy" id="1196024"/>
    <lineage>
        <taxon>Bacteria</taxon>
        <taxon>Pseudomonadati</taxon>
        <taxon>Rhodothermota</taxon>
        <taxon>Rhodothermia</taxon>
        <taxon>Rhodothermales</taxon>
        <taxon>Rubricoccaceae</taxon>
        <taxon>Rubrivirga</taxon>
    </lineage>
</organism>
<dbReference type="RefSeq" id="WP_095511551.1">
    <property type="nucleotide sequence ID" value="NZ_MQWD01000001.1"/>
</dbReference>
<dbReference type="EMBL" id="MQWD01000001">
    <property type="protein sequence ID" value="PAP77878.1"/>
    <property type="molecule type" value="Genomic_DNA"/>
</dbReference>
<reference evidence="1 2" key="1">
    <citation type="submission" date="2016-11" db="EMBL/GenBank/DDBJ databases">
        <title>Study of marine rhodopsin-containing bacteria.</title>
        <authorList>
            <person name="Yoshizawa S."/>
            <person name="Kumagai Y."/>
            <person name="Kogure K."/>
        </authorList>
    </citation>
    <scope>NUCLEOTIDE SEQUENCE [LARGE SCALE GENOMIC DNA]</scope>
    <source>
        <strain evidence="1 2">SAORIC-28</strain>
    </source>
</reference>
<dbReference type="OrthoDB" id="9796999at2"/>
<proteinExistence type="predicted"/>